<dbReference type="EMBL" id="CM042887">
    <property type="protein sequence ID" value="KAI4330572.1"/>
    <property type="molecule type" value="Genomic_DNA"/>
</dbReference>
<dbReference type="Proteomes" id="UP001057402">
    <property type="component" value="Chromosome 8"/>
</dbReference>
<protein>
    <submittedName>
        <fullName evidence="1">Uncharacterized protein</fullName>
    </submittedName>
</protein>
<sequence>MTIEDFDAQALSDKLSKLNNSQQSIESLSQWCLSHRKKAKDIVETWDKLFKSSQKDKRISFLYLSNDILQNSRRQGSEFVNEFWKVLPAALRLVNNGDEHGKKVVTRLVDIWEERKVFGSHGRGLKNETRGKDPHQLSVSNGKASNPIKIVKRDPNTLRVKLSVGDAPEKILTAFHLVFDERSTEEAALNKCNVAGTSIGKIEEDAENLLTQGSQEGEILMNDLQEQEAILKQCIVQLENAEAARAALAAQLRDALSEQELKTDLIRIHLQSARAQVDQASNLRRRLASPAASVALPPTSIQVSERPRMGDQNLSVGQSANLAPVSQLAHTMMSSIASSKSAEEENKKAAVAAMAAKLSASSSSALMLSSVLSSLVAEEVASLNGGGLKTAGLSTPVPIFPPEKKPRLENDSATSSYFASLQPHPPKISMPLLPPASLQLTSQSSQIQPTFASPPPLPPPPPQLSGQSSSLPANQFLQSAGLASGVMPFQYGANLPPPPPLPPHISMGLARPGLQPPQKPQANQPQQQQQQPGTGGYYQPQGVGFFGQSHQAAAQQSVPRQ</sequence>
<name>A0ACB9N412_9MYRT</name>
<proteinExistence type="predicted"/>
<comment type="caution">
    <text evidence="1">The sequence shown here is derived from an EMBL/GenBank/DDBJ whole genome shotgun (WGS) entry which is preliminary data.</text>
</comment>
<organism evidence="1 2">
    <name type="scientific">Melastoma candidum</name>
    <dbReference type="NCBI Taxonomy" id="119954"/>
    <lineage>
        <taxon>Eukaryota</taxon>
        <taxon>Viridiplantae</taxon>
        <taxon>Streptophyta</taxon>
        <taxon>Embryophyta</taxon>
        <taxon>Tracheophyta</taxon>
        <taxon>Spermatophyta</taxon>
        <taxon>Magnoliopsida</taxon>
        <taxon>eudicotyledons</taxon>
        <taxon>Gunneridae</taxon>
        <taxon>Pentapetalae</taxon>
        <taxon>rosids</taxon>
        <taxon>malvids</taxon>
        <taxon>Myrtales</taxon>
        <taxon>Melastomataceae</taxon>
        <taxon>Melastomatoideae</taxon>
        <taxon>Melastomateae</taxon>
        <taxon>Melastoma</taxon>
    </lineage>
</organism>
<evidence type="ECO:0000313" key="1">
    <source>
        <dbReference type="EMBL" id="KAI4330572.1"/>
    </source>
</evidence>
<evidence type="ECO:0000313" key="2">
    <source>
        <dbReference type="Proteomes" id="UP001057402"/>
    </source>
</evidence>
<reference evidence="2" key="1">
    <citation type="journal article" date="2023" name="Front. Plant Sci.">
        <title>Chromosomal-level genome assembly of Melastoma candidum provides insights into trichome evolution.</title>
        <authorList>
            <person name="Zhong Y."/>
            <person name="Wu W."/>
            <person name="Sun C."/>
            <person name="Zou P."/>
            <person name="Liu Y."/>
            <person name="Dai S."/>
            <person name="Zhou R."/>
        </authorList>
    </citation>
    <scope>NUCLEOTIDE SEQUENCE [LARGE SCALE GENOMIC DNA]</scope>
</reference>
<accession>A0ACB9N412</accession>
<keyword evidence="2" id="KW-1185">Reference proteome</keyword>
<gene>
    <name evidence="1" type="ORF">MLD38_028850</name>
</gene>